<evidence type="ECO:0000313" key="2">
    <source>
        <dbReference type="Proteomes" id="UP000635853"/>
    </source>
</evidence>
<proteinExistence type="predicted"/>
<keyword evidence="2" id="KW-1185">Reference proteome</keyword>
<organism evidence="1 2">
    <name type="scientific">Rhodovulum visakhapatnamense</name>
    <dbReference type="NCBI Taxonomy" id="364297"/>
    <lineage>
        <taxon>Bacteria</taxon>
        <taxon>Pseudomonadati</taxon>
        <taxon>Pseudomonadota</taxon>
        <taxon>Alphaproteobacteria</taxon>
        <taxon>Rhodobacterales</taxon>
        <taxon>Paracoccaceae</taxon>
        <taxon>Rhodovulum</taxon>
    </lineage>
</organism>
<accession>A0ABS1RD01</accession>
<dbReference type="EMBL" id="JAESIL010000014">
    <property type="protein sequence ID" value="MBL3577526.1"/>
    <property type="molecule type" value="Genomic_DNA"/>
</dbReference>
<reference evidence="2" key="1">
    <citation type="submission" date="2021-01" db="EMBL/GenBank/DDBJ databases">
        <title>Draft genomes of Rhodovulum sulfidophilum.</title>
        <authorList>
            <person name="Guzman M.S."/>
        </authorList>
    </citation>
    <scope>NUCLEOTIDE SEQUENCE [LARGE SCALE GENOMIC DNA]</scope>
    <source>
        <strain evidence="2">AB19</strain>
    </source>
</reference>
<dbReference type="Proteomes" id="UP000635853">
    <property type="component" value="Unassembled WGS sequence"/>
</dbReference>
<sequence>MDEAIEDSALLSEREQTFNDINNVLVGLQATLAEALKAFVSDFNLFDRISPPCRDGAAEGERRWFDAMHYRKTGRMAEGLLTSTRDMSSPHHLYALGYLPHDRATGVRPFSGITFWHSPDLTLSPVTNLGAAKVEHFLVDPTIGFSTPFAENLTLGGVPQAFVPALGAAETRFVWTVPPSQSGHKCLFARVFSFSPLDLPVDDLALDPRLDRHVAQLNLDILGQAQAVNFNLVHRANARIDLTIRALQPTELMALRHPALAGIAPFPDIPKRGWAELRLRKGGGEVKAEPMPEGLRLSITGRGISLDDQKQPGAEMRAVLKAIGAGETQALAHCDLFARFREMTREARQTRLSLRTPRLGIPKGQAIGVEVIGIDQVAGDGPMGGLTLVVSG</sequence>
<evidence type="ECO:0000313" key="1">
    <source>
        <dbReference type="EMBL" id="MBL3577526.1"/>
    </source>
</evidence>
<gene>
    <name evidence="1" type="ORF">JMJ92_05040</name>
</gene>
<comment type="caution">
    <text evidence="1">The sequence shown here is derived from an EMBL/GenBank/DDBJ whole genome shotgun (WGS) entry which is preliminary data.</text>
</comment>
<dbReference type="RefSeq" id="WP_075786185.1">
    <property type="nucleotide sequence ID" value="NZ_JAESIL010000014.1"/>
</dbReference>
<name>A0ABS1RD01_9RHOB</name>
<protein>
    <submittedName>
        <fullName evidence="1">Uncharacterized protein</fullName>
    </submittedName>
</protein>